<organism evidence="1 2">
    <name type="scientific">Passalora fulva</name>
    <name type="common">Tomato leaf mold</name>
    <name type="synonym">Cladosporium fulvum</name>
    <dbReference type="NCBI Taxonomy" id="5499"/>
    <lineage>
        <taxon>Eukaryota</taxon>
        <taxon>Fungi</taxon>
        <taxon>Dikarya</taxon>
        <taxon>Ascomycota</taxon>
        <taxon>Pezizomycotina</taxon>
        <taxon>Dothideomycetes</taxon>
        <taxon>Dothideomycetidae</taxon>
        <taxon>Mycosphaerellales</taxon>
        <taxon>Mycosphaerellaceae</taxon>
        <taxon>Fulvia</taxon>
    </lineage>
</organism>
<dbReference type="PANTHER" id="PTHR38790">
    <property type="entry name" value="2EXR DOMAIN-CONTAINING PROTEIN-RELATED"/>
    <property type="match status" value="1"/>
</dbReference>
<protein>
    <submittedName>
        <fullName evidence="1">Uncharacterized protein</fullName>
    </submittedName>
</protein>
<sequence length="197" mass="23027">MPRRKKTIDDIVSTATTQTQSRLLGVPVAVRNRIYELVFKKEGTCHVSHRRKDGNPKGLIRVPGLLLACKQTYAESVQLFYGKTIFTCSAPYRLEQWPRKLASTHRVLVKKIMLSPYPSSWRTGQMAATFKCEEEKFLKIIREWVVKRKEIKERVMVVGNYPMPFYFFRRAHAFTVLENGRMEYELIKDTGPLWPKT</sequence>
<dbReference type="AlphaFoldDB" id="A0A9Q8UT26"/>
<dbReference type="EMBL" id="CP090170">
    <property type="protein sequence ID" value="UJO21398.1"/>
    <property type="molecule type" value="Genomic_DNA"/>
</dbReference>
<gene>
    <name evidence="1" type="ORF">CLAFUR5_11559</name>
</gene>
<dbReference type="KEGG" id="ffu:CLAFUR5_11559"/>
<dbReference type="GeneID" id="71991437"/>
<accession>A0A9Q8UT26</accession>
<name>A0A9Q8UT26_PASFU</name>
<evidence type="ECO:0000313" key="2">
    <source>
        <dbReference type="Proteomes" id="UP000756132"/>
    </source>
</evidence>
<dbReference type="OrthoDB" id="3644958at2759"/>
<evidence type="ECO:0000313" key="1">
    <source>
        <dbReference type="EMBL" id="UJO21398.1"/>
    </source>
</evidence>
<dbReference type="RefSeq" id="XP_047765764.1">
    <property type="nucleotide sequence ID" value="XM_047910707.1"/>
</dbReference>
<reference evidence="1" key="2">
    <citation type="journal article" date="2022" name="Microb. Genom.">
        <title>A chromosome-scale genome assembly of the tomato pathogen Cladosporium fulvum reveals a compartmentalized genome architecture and the presence of a dispensable chromosome.</title>
        <authorList>
            <person name="Zaccaron A.Z."/>
            <person name="Chen L.H."/>
            <person name="Samaras A."/>
            <person name="Stergiopoulos I."/>
        </authorList>
    </citation>
    <scope>NUCLEOTIDE SEQUENCE</scope>
    <source>
        <strain evidence="1">Race5_Kim</strain>
    </source>
</reference>
<keyword evidence="2" id="KW-1185">Reference proteome</keyword>
<dbReference type="Proteomes" id="UP000756132">
    <property type="component" value="Chromosome 8"/>
</dbReference>
<reference evidence="1" key="1">
    <citation type="submission" date="2021-12" db="EMBL/GenBank/DDBJ databases">
        <authorList>
            <person name="Zaccaron A."/>
            <person name="Stergiopoulos I."/>
        </authorList>
    </citation>
    <scope>NUCLEOTIDE SEQUENCE</scope>
    <source>
        <strain evidence="1">Race5_Kim</strain>
    </source>
</reference>
<proteinExistence type="predicted"/>